<dbReference type="PANTHER" id="PTHR21600">
    <property type="entry name" value="MITOCHONDRIAL RNA PSEUDOURIDINE SYNTHASE"/>
    <property type="match status" value="1"/>
</dbReference>
<comment type="similarity">
    <text evidence="2 7">Belongs to the pseudouridine synthase RluA family.</text>
</comment>
<dbReference type="Proteomes" id="UP000184476">
    <property type="component" value="Unassembled WGS sequence"/>
</dbReference>
<evidence type="ECO:0000313" key="9">
    <source>
        <dbReference type="EMBL" id="SHE61590.1"/>
    </source>
</evidence>
<dbReference type="CDD" id="cd00165">
    <property type="entry name" value="S4"/>
    <property type="match status" value="1"/>
</dbReference>
<dbReference type="PANTHER" id="PTHR21600:SF44">
    <property type="entry name" value="RIBOSOMAL LARGE SUBUNIT PSEUDOURIDINE SYNTHASE D"/>
    <property type="match status" value="1"/>
</dbReference>
<reference evidence="9 10" key="1">
    <citation type="submission" date="2016-11" db="EMBL/GenBank/DDBJ databases">
        <authorList>
            <person name="Jaros S."/>
            <person name="Januszkiewicz K."/>
            <person name="Wedrychowicz H."/>
        </authorList>
    </citation>
    <scope>NUCLEOTIDE SEQUENCE [LARGE SCALE GENOMIC DNA]</scope>
    <source>
        <strain evidence="9 10">DSM 44666</strain>
    </source>
</reference>
<dbReference type="PROSITE" id="PS01129">
    <property type="entry name" value="PSI_RLU"/>
    <property type="match status" value="1"/>
</dbReference>
<evidence type="ECO:0000256" key="4">
    <source>
        <dbReference type="ARBA" id="ARBA00023235"/>
    </source>
</evidence>
<evidence type="ECO:0000313" key="10">
    <source>
        <dbReference type="Proteomes" id="UP000184476"/>
    </source>
</evidence>
<dbReference type="EC" id="5.4.99.-" evidence="7"/>
<dbReference type="InterPro" id="IPR006145">
    <property type="entry name" value="PsdUridine_synth_RsuA/RluA"/>
</dbReference>
<accession>A0A1M4UY65</accession>
<dbReference type="InterPro" id="IPR006224">
    <property type="entry name" value="PsdUridine_synth_RluA-like_CS"/>
</dbReference>
<dbReference type="InterPro" id="IPR036986">
    <property type="entry name" value="S4_RNA-bd_sf"/>
</dbReference>
<evidence type="ECO:0000256" key="3">
    <source>
        <dbReference type="ARBA" id="ARBA00022884"/>
    </source>
</evidence>
<keyword evidence="3 6" id="KW-0694">RNA-binding</keyword>
<dbReference type="InterPro" id="IPR006225">
    <property type="entry name" value="PsdUridine_synth_RluC/D"/>
</dbReference>
<dbReference type="CDD" id="cd02869">
    <property type="entry name" value="PseudoU_synth_RluA_like"/>
    <property type="match status" value="1"/>
</dbReference>
<dbReference type="SUPFAM" id="SSF55120">
    <property type="entry name" value="Pseudouridine synthase"/>
    <property type="match status" value="1"/>
</dbReference>
<organism evidence="9 10">
    <name type="scientific">Seinonella peptonophila</name>
    <dbReference type="NCBI Taxonomy" id="112248"/>
    <lineage>
        <taxon>Bacteria</taxon>
        <taxon>Bacillati</taxon>
        <taxon>Bacillota</taxon>
        <taxon>Bacilli</taxon>
        <taxon>Bacillales</taxon>
        <taxon>Thermoactinomycetaceae</taxon>
        <taxon>Seinonella</taxon>
    </lineage>
</organism>
<dbReference type="Gene3D" id="3.10.290.10">
    <property type="entry name" value="RNA-binding S4 domain"/>
    <property type="match status" value="1"/>
</dbReference>
<dbReference type="InterPro" id="IPR050188">
    <property type="entry name" value="RluA_PseudoU_synthase"/>
</dbReference>
<name>A0A1M4UY65_9BACL</name>
<dbReference type="InterPro" id="IPR020103">
    <property type="entry name" value="PsdUridine_synth_cat_dom_sf"/>
</dbReference>
<keyword evidence="10" id="KW-1185">Reference proteome</keyword>
<feature type="domain" description="RNA-binding S4" evidence="8">
    <location>
        <begin position="19"/>
        <end position="76"/>
    </location>
</feature>
<keyword evidence="4 7" id="KW-0413">Isomerase</keyword>
<evidence type="ECO:0000256" key="7">
    <source>
        <dbReference type="RuleBase" id="RU362028"/>
    </source>
</evidence>
<evidence type="ECO:0000256" key="6">
    <source>
        <dbReference type="PROSITE-ProRule" id="PRU00182"/>
    </source>
</evidence>
<evidence type="ECO:0000256" key="5">
    <source>
        <dbReference type="PIRSR" id="PIRSR606225-1"/>
    </source>
</evidence>
<dbReference type="InterPro" id="IPR002942">
    <property type="entry name" value="S4_RNA-bd"/>
</dbReference>
<dbReference type="RefSeq" id="WP_073153145.1">
    <property type="nucleotide sequence ID" value="NZ_FQVL01000002.1"/>
</dbReference>
<dbReference type="SUPFAM" id="SSF55174">
    <property type="entry name" value="Alpha-L RNA-binding motif"/>
    <property type="match status" value="1"/>
</dbReference>
<dbReference type="STRING" id="112248.SAMN05444392_10278"/>
<dbReference type="Gene3D" id="3.30.2350.10">
    <property type="entry name" value="Pseudouridine synthase"/>
    <property type="match status" value="1"/>
</dbReference>
<feature type="active site" evidence="5">
    <location>
        <position position="144"/>
    </location>
</feature>
<evidence type="ECO:0000256" key="1">
    <source>
        <dbReference type="ARBA" id="ARBA00000073"/>
    </source>
</evidence>
<dbReference type="GO" id="GO:0003723">
    <property type="term" value="F:RNA binding"/>
    <property type="evidence" value="ECO:0007669"/>
    <property type="project" value="UniProtKB-KW"/>
</dbReference>
<dbReference type="Pfam" id="PF01479">
    <property type="entry name" value="S4"/>
    <property type="match status" value="1"/>
</dbReference>
<dbReference type="SMART" id="SM00363">
    <property type="entry name" value="S4"/>
    <property type="match status" value="1"/>
</dbReference>
<dbReference type="GO" id="GO:0120159">
    <property type="term" value="F:rRNA pseudouridine synthase activity"/>
    <property type="evidence" value="ECO:0007669"/>
    <property type="project" value="UniProtKB-ARBA"/>
</dbReference>
<dbReference type="OrthoDB" id="9807829at2"/>
<dbReference type="PROSITE" id="PS50889">
    <property type="entry name" value="S4"/>
    <property type="match status" value="1"/>
</dbReference>
<dbReference type="FunFam" id="3.30.2350.10:FF:000006">
    <property type="entry name" value="Pseudouridine synthase"/>
    <property type="match status" value="1"/>
</dbReference>
<dbReference type="EMBL" id="FQVL01000002">
    <property type="protein sequence ID" value="SHE61590.1"/>
    <property type="molecule type" value="Genomic_DNA"/>
</dbReference>
<dbReference type="GO" id="GO:0000455">
    <property type="term" value="P:enzyme-directed rRNA pseudouridine synthesis"/>
    <property type="evidence" value="ECO:0007669"/>
    <property type="project" value="UniProtKB-ARBA"/>
</dbReference>
<proteinExistence type="inferred from homology"/>
<comment type="function">
    <text evidence="7">Responsible for synthesis of pseudouridine from uracil.</text>
</comment>
<gene>
    <name evidence="9" type="ORF">SAMN05444392_10278</name>
</gene>
<dbReference type="NCBIfam" id="TIGR00005">
    <property type="entry name" value="rluA_subfam"/>
    <property type="match status" value="1"/>
</dbReference>
<comment type="catalytic activity">
    <reaction evidence="1 7">
        <text>a uridine in RNA = a pseudouridine in RNA</text>
        <dbReference type="Rhea" id="RHEA:48348"/>
        <dbReference type="Rhea" id="RHEA-COMP:12068"/>
        <dbReference type="Rhea" id="RHEA-COMP:12069"/>
        <dbReference type="ChEBI" id="CHEBI:65314"/>
        <dbReference type="ChEBI" id="CHEBI:65315"/>
    </reaction>
</comment>
<protein>
    <recommendedName>
        <fullName evidence="7">Pseudouridine synthase</fullName>
        <ecNumber evidence="7">5.4.99.-</ecNumber>
    </recommendedName>
</protein>
<dbReference type="AlphaFoldDB" id="A0A1M4UY65"/>
<dbReference type="Pfam" id="PF00849">
    <property type="entry name" value="PseudoU_synth_2"/>
    <property type="match status" value="1"/>
</dbReference>
<sequence>MNHEIKQWQWRVTEAYQDERLDKVIVQVGEDWSRSKVQKWIQEGYIKVDGKQMKSNYRLRVGEEINVTPPVQREGDLQPEAIPLDIQYEDDDLLVINKPRGMVVHPGAGNRAGTLVHALLYHLQEGKLSSIGGSERPGIVHRIDKDTSGLLVVAKNDHIHQLLAEQLQQHQIKRIYWALVQGVLPHNIGTIDAPIGRDPMDRKRMAVINRNSKKAVTHFTVRERLTEHTLVECQLETGRTHQIRVHFKYIGFPLVGDPVYGPKKRSALIEGQALHARELHFVHPRTSKEMDFLVEPPVEFMNLLEQLRKK</sequence>
<evidence type="ECO:0000256" key="2">
    <source>
        <dbReference type="ARBA" id="ARBA00010876"/>
    </source>
</evidence>
<evidence type="ECO:0000259" key="8">
    <source>
        <dbReference type="SMART" id="SM00363"/>
    </source>
</evidence>